<dbReference type="CDD" id="cd00754">
    <property type="entry name" value="Ubl_MoaD"/>
    <property type="match status" value="1"/>
</dbReference>
<protein>
    <recommendedName>
        <fullName evidence="3">Molybdopterin synthase sulfur carrier subunit</fullName>
    </recommendedName>
</protein>
<dbReference type="InterPro" id="IPR012675">
    <property type="entry name" value="Beta-grasp_dom_sf"/>
</dbReference>
<dbReference type="InterPro" id="IPR016155">
    <property type="entry name" value="Mopterin_synth/thiamin_S_b"/>
</dbReference>
<dbReference type="Pfam" id="PF02597">
    <property type="entry name" value="ThiS"/>
    <property type="match status" value="1"/>
</dbReference>
<evidence type="ECO:0000256" key="3">
    <source>
        <dbReference type="ARBA" id="ARBA00024247"/>
    </source>
</evidence>
<reference evidence="4 5" key="1">
    <citation type="submission" date="2018-11" db="EMBL/GenBank/DDBJ databases">
        <authorList>
            <person name="Jang G.I."/>
            <person name="Hwang C.Y."/>
        </authorList>
    </citation>
    <scope>NUCLEOTIDE SEQUENCE [LARGE SCALE GENOMIC DNA]</scope>
    <source>
        <strain evidence="4 5">SSM26</strain>
    </source>
</reference>
<organism evidence="4 5">
    <name type="scientific">Pseudomonas neustonica</name>
    <dbReference type="NCBI Taxonomy" id="2487346"/>
    <lineage>
        <taxon>Bacteria</taxon>
        <taxon>Pseudomonadati</taxon>
        <taxon>Pseudomonadota</taxon>
        <taxon>Gammaproteobacteria</taxon>
        <taxon>Pseudomonadales</taxon>
        <taxon>Pseudomonadaceae</taxon>
        <taxon>Pseudomonas</taxon>
    </lineage>
</organism>
<dbReference type="InterPro" id="IPR003749">
    <property type="entry name" value="ThiS/MoaD-like"/>
</dbReference>
<evidence type="ECO:0000313" key="4">
    <source>
        <dbReference type="EMBL" id="ROZ88414.1"/>
    </source>
</evidence>
<dbReference type="EMBL" id="RKKU01000001">
    <property type="protein sequence ID" value="ROZ88414.1"/>
    <property type="molecule type" value="Genomic_DNA"/>
</dbReference>
<keyword evidence="1" id="KW-0547">Nucleotide-binding</keyword>
<dbReference type="Proteomes" id="UP000275199">
    <property type="component" value="Unassembled WGS sequence"/>
</dbReference>
<gene>
    <name evidence="4" type="primary">moaD</name>
    <name evidence="4" type="ORF">EF096_01620</name>
</gene>
<dbReference type="PANTHER" id="PTHR33359">
    <property type="entry name" value="MOLYBDOPTERIN SYNTHASE SULFUR CARRIER SUBUNIT"/>
    <property type="match status" value="1"/>
</dbReference>
<dbReference type="InterPro" id="IPR044672">
    <property type="entry name" value="MOCS2A"/>
</dbReference>
<comment type="caution">
    <text evidence="4">The sequence shown here is derived from an EMBL/GenBank/DDBJ whole genome shotgun (WGS) entry which is preliminary data.</text>
</comment>
<sequence length="82" mass="9393">MIHLQFFARYREQLGCDTEQLPWHTSFRTMGDVRQHLLARGEAWQVLSEPRIMCARNQELCALDTAIVDGDELAFFPPVTGG</sequence>
<accession>A0ABX9XQ25</accession>
<dbReference type="SUPFAM" id="SSF54285">
    <property type="entry name" value="MoaD/ThiS"/>
    <property type="match status" value="1"/>
</dbReference>
<evidence type="ECO:0000256" key="1">
    <source>
        <dbReference type="ARBA" id="ARBA00022741"/>
    </source>
</evidence>
<comment type="similarity">
    <text evidence="2">Belongs to the MoaD family.</text>
</comment>
<evidence type="ECO:0000313" key="5">
    <source>
        <dbReference type="Proteomes" id="UP000275199"/>
    </source>
</evidence>
<dbReference type="RefSeq" id="WP_123887852.1">
    <property type="nucleotide sequence ID" value="NZ_RKKU01000001.1"/>
</dbReference>
<dbReference type="Gene3D" id="3.10.20.30">
    <property type="match status" value="1"/>
</dbReference>
<proteinExistence type="inferred from homology"/>
<dbReference type="NCBIfam" id="TIGR01682">
    <property type="entry name" value="moaD"/>
    <property type="match status" value="1"/>
</dbReference>
<evidence type="ECO:0000256" key="2">
    <source>
        <dbReference type="ARBA" id="ARBA00024200"/>
    </source>
</evidence>
<keyword evidence="5" id="KW-1185">Reference proteome</keyword>
<dbReference type="PANTHER" id="PTHR33359:SF1">
    <property type="entry name" value="MOLYBDOPTERIN SYNTHASE SULFUR CARRIER SUBUNIT"/>
    <property type="match status" value="1"/>
</dbReference>
<name>A0ABX9XQ25_9PSED</name>